<keyword evidence="3" id="KW-0064">Aspartyl protease</keyword>
<sequence>MHIRTHIHTLFLTFTNCFEINAYHDMEYVANITIGTPEQNFTIVLDTGTSDTWVIDYTCSSNKPAHCWDSTCDEGLICEVFCTDQTCCEMERPMGRNPCEGKRYFESVKSSSYVPMNGRWWMTYRPYGAVAFGFYGKDTLRFGGFGSKQLLVPATKIGFADKIDNRFARQAIPERKLIML</sequence>
<keyword evidence="2" id="KW-1015">Disulfide bond</keyword>
<keyword evidence="3" id="KW-0645">Protease</keyword>
<dbReference type="GO" id="GO:0005764">
    <property type="term" value="C:lysosome"/>
    <property type="evidence" value="ECO:0007669"/>
    <property type="project" value="TreeGrafter"/>
</dbReference>
<evidence type="ECO:0000259" key="4">
    <source>
        <dbReference type="PROSITE" id="PS51767"/>
    </source>
</evidence>
<dbReference type="Proteomes" id="UP000054047">
    <property type="component" value="Unassembled WGS sequence"/>
</dbReference>
<dbReference type="GO" id="GO:0004190">
    <property type="term" value="F:aspartic-type endopeptidase activity"/>
    <property type="evidence" value="ECO:0007669"/>
    <property type="project" value="UniProtKB-KW"/>
</dbReference>
<evidence type="ECO:0000256" key="3">
    <source>
        <dbReference type="RuleBase" id="RU000454"/>
    </source>
</evidence>
<dbReference type="Pfam" id="PF00026">
    <property type="entry name" value="Asp"/>
    <property type="match status" value="1"/>
</dbReference>
<comment type="similarity">
    <text evidence="1 3">Belongs to the peptidase A1 family.</text>
</comment>
<evidence type="ECO:0000256" key="1">
    <source>
        <dbReference type="ARBA" id="ARBA00007447"/>
    </source>
</evidence>
<dbReference type="PROSITE" id="PS00141">
    <property type="entry name" value="ASP_PROTEASE"/>
    <property type="match status" value="1"/>
</dbReference>
<keyword evidence="6" id="KW-1185">Reference proteome</keyword>
<feature type="domain" description="Peptidase A1" evidence="4">
    <location>
        <begin position="28"/>
        <end position="180"/>
    </location>
</feature>
<dbReference type="InterPro" id="IPR001461">
    <property type="entry name" value="Aspartic_peptidase_A1"/>
</dbReference>
<dbReference type="PANTHER" id="PTHR47966:SF45">
    <property type="entry name" value="PEPTIDASE A1 DOMAIN-CONTAINING PROTEIN"/>
    <property type="match status" value="1"/>
</dbReference>
<evidence type="ECO:0000313" key="6">
    <source>
        <dbReference type="Proteomes" id="UP000054047"/>
    </source>
</evidence>
<accession>A0A0C2D889</accession>
<dbReference type="AlphaFoldDB" id="A0A0C2D889"/>
<dbReference type="InterPro" id="IPR021109">
    <property type="entry name" value="Peptidase_aspartic_dom_sf"/>
</dbReference>
<name>A0A0C2D889_9BILA</name>
<dbReference type="Gene3D" id="2.40.70.10">
    <property type="entry name" value="Acid Proteases"/>
    <property type="match status" value="1"/>
</dbReference>
<dbReference type="PRINTS" id="PR00792">
    <property type="entry name" value="PEPSIN"/>
</dbReference>
<evidence type="ECO:0000313" key="5">
    <source>
        <dbReference type="EMBL" id="KIH65903.1"/>
    </source>
</evidence>
<dbReference type="InterPro" id="IPR033121">
    <property type="entry name" value="PEPTIDASE_A1"/>
</dbReference>
<dbReference type="PANTHER" id="PTHR47966">
    <property type="entry name" value="BETA-SITE APP-CLEAVING ENZYME, ISOFORM A-RELATED"/>
    <property type="match status" value="1"/>
</dbReference>
<organism evidence="5 6">
    <name type="scientific">Ancylostoma duodenale</name>
    <dbReference type="NCBI Taxonomy" id="51022"/>
    <lineage>
        <taxon>Eukaryota</taxon>
        <taxon>Metazoa</taxon>
        <taxon>Ecdysozoa</taxon>
        <taxon>Nematoda</taxon>
        <taxon>Chromadorea</taxon>
        <taxon>Rhabditida</taxon>
        <taxon>Rhabditina</taxon>
        <taxon>Rhabditomorpha</taxon>
        <taxon>Strongyloidea</taxon>
        <taxon>Ancylostomatidae</taxon>
        <taxon>Ancylostomatinae</taxon>
        <taxon>Ancylostoma</taxon>
    </lineage>
</organism>
<dbReference type="PROSITE" id="PS51767">
    <property type="entry name" value="PEPTIDASE_A1"/>
    <property type="match status" value="1"/>
</dbReference>
<feature type="disulfide bond" evidence="2">
    <location>
        <begin position="59"/>
        <end position="99"/>
    </location>
</feature>
<dbReference type="GO" id="GO:0006508">
    <property type="term" value="P:proteolysis"/>
    <property type="evidence" value="ECO:0007669"/>
    <property type="project" value="UniProtKB-KW"/>
</dbReference>
<dbReference type="InterPro" id="IPR001969">
    <property type="entry name" value="Aspartic_peptidase_AS"/>
</dbReference>
<protein>
    <recommendedName>
        <fullName evidence="4">Peptidase A1 domain-containing protein</fullName>
    </recommendedName>
</protein>
<dbReference type="SUPFAM" id="SSF50630">
    <property type="entry name" value="Acid proteases"/>
    <property type="match status" value="1"/>
</dbReference>
<reference evidence="5 6" key="1">
    <citation type="submission" date="2013-12" db="EMBL/GenBank/DDBJ databases">
        <title>Draft genome of the parsitic nematode Ancylostoma duodenale.</title>
        <authorList>
            <person name="Mitreva M."/>
        </authorList>
    </citation>
    <scope>NUCLEOTIDE SEQUENCE [LARGE SCALE GENOMIC DNA]</scope>
    <source>
        <strain evidence="5 6">Zhejiang</strain>
    </source>
</reference>
<dbReference type="EMBL" id="KN727347">
    <property type="protein sequence ID" value="KIH65903.1"/>
    <property type="molecule type" value="Genomic_DNA"/>
</dbReference>
<dbReference type="OrthoDB" id="5866118at2759"/>
<gene>
    <name evidence="5" type="ORF">ANCDUO_03766</name>
</gene>
<evidence type="ECO:0000256" key="2">
    <source>
        <dbReference type="PIRSR" id="PIRSR601461-2"/>
    </source>
</evidence>
<proteinExistence type="inferred from homology"/>
<keyword evidence="3" id="KW-0378">Hydrolase</keyword>